<dbReference type="InterPro" id="IPR000863">
    <property type="entry name" value="Sulfotransferase_dom"/>
</dbReference>
<dbReference type="Gene3D" id="3.40.50.300">
    <property type="entry name" value="P-loop containing nucleotide triphosphate hydrolases"/>
    <property type="match status" value="1"/>
</dbReference>
<dbReference type="OrthoDB" id="205623at2759"/>
<keyword evidence="6" id="KW-1185">Reference proteome</keyword>
<dbReference type="Pfam" id="PF00685">
    <property type="entry name" value="Sulfotransfer_1"/>
    <property type="match status" value="1"/>
</dbReference>
<dbReference type="Proteomes" id="UP001152795">
    <property type="component" value="Unassembled WGS sequence"/>
</dbReference>
<feature type="domain" description="Sulfotransferase" evidence="4">
    <location>
        <begin position="116"/>
        <end position="251"/>
    </location>
</feature>
<comment type="caution">
    <text evidence="5">The sequence shown here is derived from an EMBL/GenBank/DDBJ whole genome shotgun (WGS) entry which is preliminary data.</text>
</comment>
<name>A0A6S7IA53_PARCT</name>
<comment type="similarity">
    <text evidence="1">Belongs to the sulfotransferase 1 family.</text>
</comment>
<accession>A0A6S7IA53</accession>
<feature type="region of interest" description="Disordered" evidence="3">
    <location>
        <begin position="358"/>
        <end position="379"/>
    </location>
</feature>
<gene>
    <name evidence="5" type="ORF">PACLA_8A076401</name>
</gene>
<dbReference type="EMBL" id="CACRXK020008827">
    <property type="protein sequence ID" value="CAB4015745.1"/>
    <property type="molecule type" value="Genomic_DNA"/>
</dbReference>
<organism evidence="5 6">
    <name type="scientific">Paramuricea clavata</name>
    <name type="common">Red gorgonian</name>
    <name type="synonym">Violescent sea-whip</name>
    <dbReference type="NCBI Taxonomy" id="317549"/>
    <lineage>
        <taxon>Eukaryota</taxon>
        <taxon>Metazoa</taxon>
        <taxon>Cnidaria</taxon>
        <taxon>Anthozoa</taxon>
        <taxon>Octocorallia</taxon>
        <taxon>Malacalcyonacea</taxon>
        <taxon>Plexauridae</taxon>
        <taxon>Paramuricea</taxon>
    </lineage>
</organism>
<feature type="region of interest" description="Disordered" evidence="3">
    <location>
        <begin position="529"/>
        <end position="556"/>
    </location>
</feature>
<feature type="compositionally biased region" description="Polar residues" evidence="3">
    <location>
        <begin position="529"/>
        <end position="543"/>
    </location>
</feature>
<dbReference type="AlphaFoldDB" id="A0A6S7IA53"/>
<dbReference type="PANTHER" id="PTHR11783">
    <property type="entry name" value="SULFOTRANSFERASE SULT"/>
    <property type="match status" value="1"/>
</dbReference>
<evidence type="ECO:0000256" key="3">
    <source>
        <dbReference type="SAM" id="MobiDB-lite"/>
    </source>
</evidence>
<sequence length="570" mass="65134">MKVVEENSDKIVKALRPNDSSSSAVKKDLANEINNTFLSPMSIFAPLSLDLHRRSCTESVLTDTVLTVSADVVFEKLSKLNPKKAVGPDNIPPWLLKENADLLAGSDMYIVLVDRCYNTHAWYPSCPKGASKYIVIYRDPCAAFYSYFKFVKGWLFQPGDVSLHELVQDFLVAIGIPKKKMEFASYFVHLLSWWEHRNDSNVLFLFFEDMKDDLESVVRMVATFMKIQDEEKIKKVVEMSSFEFMKKKERKFSEVRLARCRNKSCGIPDDTVPSKVVTGSATKGRELMDGKTKEIIQAKWLEVVGKQTGFQDYNEDKIGSQSYQKIATILRENDFTSTLKLLDSENLEEILKGSELPLGSKTTEYPTTAKRPLQNRQRNVEEQIRANRQELQLEEELEGINNFQSQSEHQFIKAFTPRMMKVNPEYKTNRPKLLRDIRILRKFFGGKIAEETTNDPEQLRITIAKCKRTLQDEVGDVGVLGIVGYERRQQSQSSGSTRSEIQCEHELVACQKQRTLEHSGFKQQTLELNTATGDKESGQTTVNEETERPYESSPGLDLLSSAAYFMQDKH</sequence>
<evidence type="ECO:0000256" key="1">
    <source>
        <dbReference type="ARBA" id="ARBA00005771"/>
    </source>
</evidence>
<protein>
    <submittedName>
        <fullName evidence="5">Sulfotransferase domain-containing</fullName>
    </submittedName>
</protein>
<evidence type="ECO:0000313" key="6">
    <source>
        <dbReference type="Proteomes" id="UP001152795"/>
    </source>
</evidence>
<keyword evidence="2" id="KW-0808">Transferase</keyword>
<evidence type="ECO:0000256" key="2">
    <source>
        <dbReference type="ARBA" id="ARBA00022679"/>
    </source>
</evidence>
<dbReference type="SUPFAM" id="SSF52540">
    <property type="entry name" value="P-loop containing nucleoside triphosphate hydrolases"/>
    <property type="match status" value="1"/>
</dbReference>
<dbReference type="InterPro" id="IPR027417">
    <property type="entry name" value="P-loop_NTPase"/>
</dbReference>
<proteinExistence type="inferred from homology"/>
<dbReference type="GO" id="GO:0008146">
    <property type="term" value="F:sulfotransferase activity"/>
    <property type="evidence" value="ECO:0007669"/>
    <property type="project" value="InterPro"/>
</dbReference>
<reference evidence="5" key="1">
    <citation type="submission" date="2020-04" db="EMBL/GenBank/DDBJ databases">
        <authorList>
            <person name="Alioto T."/>
            <person name="Alioto T."/>
            <person name="Gomez Garrido J."/>
        </authorList>
    </citation>
    <scope>NUCLEOTIDE SEQUENCE</scope>
    <source>
        <strain evidence="5">A484AB</strain>
    </source>
</reference>
<evidence type="ECO:0000259" key="4">
    <source>
        <dbReference type="Pfam" id="PF00685"/>
    </source>
</evidence>
<evidence type="ECO:0000313" key="5">
    <source>
        <dbReference type="EMBL" id="CAB4015745.1"/>
    </source>
</evidence>